<comment type="caution">
    <text evidence="2">The sequence shown here is derived from an EMBL/GenBank/DDBJ whole genome shotgun (WGS) entry which is preliminary data.</text>
</comment>
<organism evidence="2 3">
    <name type="scientific">Araneus ventricosus</name>
    <name type="common">Orbweaver spider</name>
    <name type="synonym">Epeira ventricosa</name>
    <dbReference type="NCBI Taxonomy" id="182803"/>
    <lineage>
        <taxon>Eukaryota</taxon>
        <taxon>Metazoa</taxon>
        <taxon>Ecdysozoa</taxon>
        <taxon>Arthropoda</taxon>
        <taxon>Chelicerata</taxon>
        <taxon>Arachnida</taxon>
        <taxon>Araneae</taxon>
        <taxon>Araneomorphae</taxon>
        <taxon>Entelegynae</taxon>
        <taxon>Araneoidea</taxon>
        <taxon>Araneidae</taxon>
        <taxon>Araneus</taxon>
    </lineage>
</organism>
<dbReference type="PROSITE" id="PS51257">
    <property type="entry name" value="PROKAR_LIPOPROTEIN"/>
    <property type="match status" value="1"/>
</dbReference>
<keyword evidence="3" id="KW-1185">Reference proteome</keyword>
<dbReference type="Proteomes" id="UP000499080">
    <property type="component" value="Unassembled WGS sequence"/>
</dbReference>
<dbReference type="AlphaFoldDB" id="A0A4Y2SDC6"/>
<feature type="transmembrane region" description="Helical" evidence="1">
    <location>
        <begin position="20"/>
        <end position="40"/>
    </location>
</feature>
<protein>
    <submittedName>
        <fullName evidence="2">Uncharacterized protein</fullName>
    </submittedName>
</protein>
<proteinExistence type="predicted"/>
<evidence type="ECO:0000313" key="3">
    <source>
        <dbReference type="Proteomes" id="UP000499080"/>
    </source>
</evidence>
<keyword evidence="1" id="KW-1133">Transmembrane helix</keyword>
<sequence length="115" mass="12918">MAFRSDRMAVYTIPLSCSGVLYLSFLLFIIIAACIANEGAQEVTHSVRGLPYQFSDNRDFRSMCKQTLNQACNLTLWKMYSLDRSLVVLSLGTLPTYVILLGTLGKTEEDIKKID</sequence>
<name>A0A4Y2SDC6_ARAVE</name>
<evidence type="ECO:0000313" key="2">
    <source>
        <dbReference type="EMBL" id="GBN85566.1"/>
    </source>
</evidence>
<keyword evidence="1" id="KW-0472">Membrane</keyword>
<accession>A0A4Y2SDC6</accession>
<dbReference type="EMBL" id="BGPR01020840">
    <property type="protein sequence ID" value="GBN85566.1"/>
    <property type="molecule type" value="Genomic_DNA"/>
</dbReference>
<reference evidence="2 3" key="1">
    <citation type="journal article" date="2019" name="Sci. Rep.">
        <title>Orb-weaving spider Araneus ventricosus genome elucidates the spidroin gene catalogue.</title>
        <authorList>
            <person name="Kono N."/>
            <person name="Nakamura H."/>
            <person name="Ohtoshi R."/>
            <person name="Moran D.A.P."/>
            <person name="Shinohara A."/>
            <person name="Yoshida Y."/>
            <person name="Fujiwara M."/>
            <person name="Mori M."/>
            <person name="Tomita M."/>
            <person name="Arakawa K."/>
        </authorList>
    </citation>
    <scope>NUCLEOTIDE SEQUENCE [LARGE SCALE GENOMIC DNA]</scope>
</reference>
<keyword evidence="1" id="KW-0812">Transmembrane</keyword>
<evidence type="ECO:0000256" key="1">
    <source>
        <dbReference type="SAM" id="Phobius"/>
    </source>
</evidence>
<feature type="transmembrane region" description="Helical" evidence="1">
    <location>
        <begin position="86"/>
        <end position="104"/>
    </location>
</feature>
<gene>
    <name evidence="2" type="ORF">AVEN_77220_1</name>
</gene>